<evidence type="ECO:0000313" key="9">
    <source>
        <dbReference type="EMBL" id="HIS70683.1"/>
    </source>
</evidence>
<dbReference type="SUPFAM" id="SSF46609">
    <property type="entry name" value="Fe,Mn superoxide dismutase (SOD), N-terminal domain"/>
    <property type="match status" value="1"/>
</dbReference>
<evidence type="ECO:0000256" key="6">
    <source>
        <dbReference type="RuleBase" id="RU000414"/>
    </source>
</evidence>
<dbReference type="SUPFAM" id="SSF54719">
    <property type="entry name" value="Fe,Mn superoxide dismutase (SOD), C-terminal domain"/>
    <property type="match status" value="1"/>
</dbReference>
<name>A0A9D1FGQ3_9PROT</name>
<dbReference type="InterPro" id="IPR019832">
    <property type="entry name" value="Mn/Fe_SOD_C"/>
</dbReference>
<comment type="similarity">
    <text evidence="1 6">Belongs to the iron/manganese superoxide dismutase family.</text>
</comment>
<feature type="binding site" evidence="5">
    <location>
        <position position="162"/>
    </location>
    <ligand>
        <name>Mn(2+)</name>
        <dbReference type="ChEBI" id="CHEBI:29035"/>
    </ligand>
</feature>
<evidence type="ECO:0000256" key="4">
    <source>
        <dbReference type="ARBA" id="ARBA00023002"/>
    </source>
</evidence>
<dbReference type="GO" id="GO:0046872">
    <property type="term" value="F:metal ion binding"/>
    <property type="evidence" value="ECO:0007669"/>
    <property type="project" value="UniProtKB-KW"/>
</dbReference>
<dbReference type="Gene3D" id="1.10.287.990">
    <property type="entry name" value="Fe,Mn superoxide dismutase (SOD) domain"/>
    <property type="match status" value="1"/>
</dbReference>
<dbReference type="PRINTS" id="PR01703">
    <property type="entry name" value="MNSODISMTASE"/>
</dbReference>
<comment type="function">
    <text evidence="6">Destroys radicals which are normally produced within the cells and which are toxic to biological systems.</text>
</comment>
<evidence type="ECO:0000256" key="5">
    <source>
        <dbReference type="PIRSR" id="PIRSR000349-1"/>
    </source>
</evidence>
<dbReference type="PANTHER" id="PTHR42769:SF3">
    <property type="entry name" value="SUPEROXIDE DISMUTASE [FE] 2, CHLOROPLASTIC"/>
    <property type="match status" value="1"/>
</dbReference>
<evidence type="ECO:0000259" key="8">
    <source>
        <dbReference type="Pfam" id="PF02777"/>
    </source>
</evidence>
<dbReference type="PANTHER" id="PTHR42769">
    <property type="entry name" value="SUPEROXIDE DISMUTASE"/>
    <property type="match status" value="1"/>
</dbReference>
<feature type="domain" description="Manganese/iron superoxide dismutase C-terminal" evidence="8">
    <location>
        <begin position="93"/>
        <end position="191"/>
    </location>
</feature>
<feature type="binding site" evidence="5">
    <location>
        <position position="158"/>
    </location>
    <ligand>
        <name>Mn(2+)</name>
        <dbReference type="ChEBI" id="CHEBI:29035"/>
    </ligand>
</feature>
<dbReference type="InterPro" id="IPR019831">
    <property type="entry name" value="Mn/Fe_SOD_N"/>
</dbReference>
<feature type="binding site" evidence="5">
    <location>
        <position position="28"/>
    </location>
    <ligand>
        <name>Mn(2+)</name>
        <dbReference type="ChEBI" id="CHEBI:29035"/>
    </ligand>
</feature>
<gene>
    <name evidence="9" type="ORF">IAD02_01700</name>
</gene>
<dbReference type="AlphaFoldDB" id="A0A9D1FGQ3"/>
<evidence type="ECO:0000256" key="3">
    <source>
        <dbReference type="ARBA" id="ARBA00022723"/>
    </source>
</evidence>
<dbReference type="Gene3D" id="3.55.40.20">
    <property type="entry name" value="Iron/manganese superoxide dismutase, C-terminal domain"/>
    <property type="match status" value="1"/>
</dbReference>
<proteinExistence type="inferred from homology"/>
<dbReference type="PIRSF" id="PIRSF000349">
    <property type="entry name" value="SODismutase"/>
    <property type="match status" value="1"/>
</dbReference>
<reference evidence="9" key="2">
    <citation type="journal article" date="2021" name="PeerJ">
        <title>Extensive microbial diversity within the chicken gut microbiome revealed by metagenomics and culture.</title>
        <authorList>
            <person name="Gilroy R."/>
            <person name="Ravi A."/>
            <person name="Getino M."/>
            <person name="Pursley I."/>
            <person name="Horton D.L."/>
            <person name="Alikhan N.F."/>
            <person name="Baker D."/>
            <person name="Gharbi K."/>
            <person name="Hall N."/>
            <person name="Watson M."/>
            <person name="Adriaenssens E.M."/>
            <person name="Foster-Nyarko E."/>
            <person name="Jarju S."/>
            <person name="Secka A."/>
            <person name="Antonio M."/>
            <person name="Oren A."/>
            <person name="Chaudhuri R.R."/>
            <person name="La Ragione R."/>
            <person name="Hildebrand F."/>
            <person name="Pallen M.J."/>
        </authorList>
    </citation>
    <scope>NUCLEOTIDE SEQUENCE</scope>
    <source>
        <strain evidence="9">ChiGjej3B3-5194</strain>
    </source>
</reference>
<dbReference type="EC" id="1.15.1.1" evidence="2 6"/>
<feature type="domain" description="Manganese/iron superoxide dismutase N-terminal" evidence="7">
    <location>
        <begin position="8"/>
        <end position="87"/>
    </location>
</feature>
<sequence length="195" mass="21798">MFALNQFPLQFAEDALAPYMSAQTLNCHHGKHLATYIKNLNDLSAGTRYADMPLMEIITESARDDAAKKIFNNAAQVFNHDFFFKCLTPNGGGEIPREITDVFGGADHFVTEFKTAAAGVFGSGWVWVVRDGDAIRIMTTANADTPVAHGITPLLALDVWEHAYYLDYQNRRADFIDAFLAHMVNWDFVRSNMNA</sequence>
<dbReference type="InterPro" id="IPR036324">
    <property type="entry name" value="Mn/Fe_SOD_N_sf"/>
</dbReference>
<accession>A0A9D1FGQ3</accession>
<dbReference type="Proteomes" id="UP000886742">
    <property type="component" value="Unassembled WGS sequence"/>
</dbReference>
<dbReference type="InterPro" id="IPR019833">
    <property type="entry name" value="Mn/Fe_SOD_BS"/>
</dbReference>
<keyword evidence="4 6" id="KW-0560">Oxidoreductase</keyword>
<dbReference type="Pfam" id="PF00081">
    <property type="entry name" value="Sod_Fe_N"/>
    <property type="match status" value="1"/>
</dbReference>
<evidence type="ECO:0000256" key="2">
    <source>
        <dbReference type="ARBA" id="ARBA00012682"/>
    </source>
</evidence>
<dbReference type="Pfam" id="PF02777">
    <property type="entry name" value="Sod_Fe_C"/>
    <property type="match status" value="1"/>
</dbReference>
<evidence type="ECO:0000256" key="1">
    <source>
        <dbReference type="ARBA" id="ARBA00008714"/>
    </source>
</evidence>
<comment type="caution">
    <text evidence="9">The sequence shown here is derived from an EMBL/GenBank/DDBJ whole genome shotgun (WGS) entry which is preliminary data.</text>
</comment>
<dbReference type="InterPro" id="IPR001189">
    <property type="entry name" value="Mn/Fe_SOD"/>
</dbReference>
<protein>
    <recommendedName>
        <fullName evidence="2 6">Superoxide dismutase</fullName>
        <ecNumber evidence="2 6">1.15.1.1</ecNumber>
    </recommendedName>
</protein>
<evidence type="ECO:0000313" key="10">
    <source>
        <dbReference type="Proteomes" id="UP000886742"/>
    </source>
</evidence>
<dbReference type="GO" id="GO:0004784">
    <property type="term" value="F:superoxide dismutase activity"/>
    <property type="evidence" value="ECO:0007669"/>
    <property type="project" value="UniProtKB-EC"/>
</dbReference>
<dbReference type="EMBL" id="DVJI01000008">
    <property type="protein sequence ID" value="HIS70683.1"/>
    <property type="molecule type" value="Genomic_DNA"/>
</dbReference>
<comment type="catalytic activity">
    <reaction evidence="6">
        <text>2 superoxide + 2 H(+) = H2O2 + O2</text>
        <dbReference type="Rhea" id="RHEA:20696"/>
        <dbReference type="ChEBI" id="CHEBI:15378"/>
        <dbReference type="ChEBI" id="CHEBI:15379"/>
        <dbReference type="ChEBI" id="CHEBI:16240"/>
        <dbReference type="ChEBI" id="CHEBI:18421"/>
        <dbReference type="EC" id="1.15.1.1"/>
    </reaction>
</comment>
<keyword evidence="3 5" id="KW-0479">Metal-binding</keyword>
<reference evidence="9" key="1">
    <citation type="submission" date="2020-10" db="EMBL/GenBank/DDBJ databases">
        <authorList>
            <person name="Gilroy R."/>
        </authorList>
    </citation>
    <scope>NUCLEOTIDE SEQUENCE</scope>
    <source>
        <strain evidence="9">ChiGjej3B3-5194</strain>
    </source>
</reference>
<feature type="binding site" evidence="5">
    <location>
        <position position="80"/>
    </location>
    <ligand>
        <name>Mn(2+)</name>
        <dbReference type="ChEBI" id="CHEBI:29035"/>
    </ligand>
</feature>
<dbReference type="PROSITE" id="PS00088">
    <property type="entry name" value="SOD_MN"/>
    <property type="match status" value="1"/>
</dbReference>
<organism evidence="9 10">
    <name type="scientific">Candidatus Enterousia intestinigallinarum</name>
    <dbReference type="NCBI Taxonomy" id="2840790"/>
    <lineage>
        <taxon>Bacteria</taxon>
        <taxon>Pseudomonadati</taxon>
        <taxon>Pseudomonadota</taxon>
        <taxon>Alphaproteobacteria</taxon>
        <taxon>Candidatus Enterousia</taxon>
    </lineage>
</organism>
<evidence type="ECO:0000259" key="7">
    <source>
        <dbReference type="Pfam" id="PF00081"/>
    </source>
</evidence>
<dbReference type="InterPro" id="IPR036314">
    <property type="entry name" value="SOD_C_sf"/>
</dbReference>